<evidence type="ECO:0000256" key="2">
    <source>
        <dbReference type="SAM" id="Phobius"/>
    </source>
</evidence>
<dbReference type="PANTHER" id="PTHR34980">
    <property type="entry name" value="INNER MEMBRANE PROTEIN-RELATED-RELATED"/>
    <property type="match status" value="1"/>
</dbReference>
<dbReference type="InterPro" id="IPR008523">
    <property type="entry name" value="DUF805"/>
</dbReference>
<feature type="transmembrane region" description="Helical" evidence="2">
    <location>
        <begin position="175"/>
        <end position="194"/>
    </location>
</feature>
<feature type="transmembrane region" description="Helical" evidence="2">
    <location>
        <begin position="206"/>
        <end position="224"/>
    </location>
</feature>
<name>A0A1M6BLA3_9BACE</name>
<reference evidence="4" key="1">
    <citation type="submission" date="2016-11" db="EMBL/GenBank/DDBJ databases">
        <authorList>
            <person name="Varghese N."/>
            <person name="Submissions S."/>
        </authorList>
    </citation>
    <scope>NUCLEOTIDE SEQUENCE [LARGE SCALE GENOMIC DNA]</scope>
    <source>
        <strain evidence="4">DSM 26884</strain>
    </source>
</reference>
<dbReference type="Pfam" id="PF05656">
    <property type="entry name" value="DUF805"/>
    <property type="match status" value="1"/>
</dbReference>
<protein>
    <submittedName>
        <fullName evidence="3">Uncharacterized membrane protein YhaH, DUF805 family</fullName>
    </submittedName>
</protein>
<dbReference type="EMBL" id="FQZN01000003">
    <property type="protein sequence ID" value="SHI49580.1"/>
    <property type="molecule type" value="Genomic_DNA"/>
</dbReference>
<feature type="transmembrane region" description="Helical" evidence="2">
    <location>
        <begin position="150"/>
        <end position="169"/>
    </location>
</feature>
<organism evidence="3 4">
    <name type="scientific">Bacteroides stercorirosoris</name>
    <dbReference type="NCBI Taxonomy" id="871324"/>
    <lineage>
        <taxon>Bacteria</taxon>
        <taxon>Pseudomonadati</taxon>
        <taxon>Bacteroidota</taxon>
        <taxon>Bacteroidia</taxon>
        <taxon>Bacteroidales</taxon>
        <taxon>Bacteroidaceae</taxon>
        <taxon>Bacteroides</taxon>
    </lineage>
</organism>
<sequence length="237" mass="26298">MATKSDILNNLREYTADQIVEAIKAGTVTVYELSKSGNLTPLMRRRIEERLAAKTTEATPSAPEVAPTVEDAPPLNLDEDPSDDIEIPKAIDTDIPSEITIPEASIVTATDTPTVEPAKKKVSSTSNSPSNKGMFKRPFSFNGRIRRTEYCLSFLIYMIWYGVINAMMATPDPSAGASLFVLISFIPMIWFIWAQNAKRCHDRGNSGWYQLIPFYVFVLMFGGSDEGSNEYGNNPKE</sequence>
<dbReference type="RefSeq" id="WP_243462274.1">
    <property type="nucleotide sequence ID" value="NZ_FQZN01000003.1"/>
</dbReference>
<dbReference type="PANTHER" id="PTHR34980:SF3">
    <property type="entry name" value="BLR8105 PROTEIN"/>
    <property type="match status" value="1"/>
</dbReference>
<gene>
    <name evidence="3" type="ORF">SAMN05444350_10350</name>
</gene>
<keyword evidence="4" id="KW-1185">Reference proteome</keyword>
<keyword evidence="2" id="KW-0812">Transmembrane</keyword>
<keyword evidence="2" id="KW-0472">Membrane</keyword>
<keyword evidence="2" id="KW-1133">Transmembrane helix</keyword>
<accession>A0A1M6BLA3</accession>
<evidence type="ECO:0000313" key="4">
    <source>
        <dbReference type="Proteomes" id="UP000184192"/>
    </source>
</evidence>
<dbReference type="eggNOG" id="COG3152">
    <property type="taxonomic scope" value="Bacteria"/>
</dbReference>
<evidence type="ECO:0000313" key="3">
    <source>
        <dbReference type="EMBL" id="SHI49580.1"/>
    </source>
</evidence>
<dbReference type="GO" id="GO:0005886">
    <property type="term" value="C:plasma membrane"/>
    <property type="evidence" value="ECO:0007669"/>
    <property type="project" value="TreeGrafter"/>
</dbReference>
<dbReference type="Proteomes" id="UP000184192">
    <property type="component" value="Unassembled WGS sequence"/>
</dbReference>
<evidence type="ECO:0000256" key="1">
    <source>
        <dbReference type="SAM" id="MobiDB-lite"/>
    </source>
</evidence>
<dbReference type="GeneID" id="92715133"/>
<feature type="region of interest" description="Disordered" evidence="1">
    <location>
        <begin position="54"/>
        <end position="85"/>
    </location>
</feature>
<dbReference type="AlphaFoldDB" id="A0A1M6BLA3"/>
<proteinExistence type="predicted"/>